<accession>A0A7Y6NL78</accession>
<dbReference type="AlphaFoldDB" id="A0A7Y6NL78"/>
<dbReference type="RefSeq" id="WP_176066983.1">
    <property type="nucleotide sequence ID" value="NZ_JABWMJ010000002.1"/>
</dbReference>
<evidence type="ECO:0000313" key="1">
    <source>
        <dbReference type="EMBL" id="NUZ05263.1"/>
    </source>
</evidence>
<gene>
    <name evidence="1" type="ORF">HQN59_05750</name>
</gene>
<keyword evidence="2" id="KW-1185">Reference proteome</keyword>
<dbReference type="EMBL" id="JABWMJ010000002">
    <property type="protein sequence ID" value="NUZ05263.1"/>
    <property type="molecule type" value="Genomic_DNA"/>
</dbReference>
<evidence type="ECO:0000313" key="2">
    <source>
        <dbReference type="Proteomes" id="UP000529637"/>
    </source>
</evidence>
<dbReference type="InterPro" id="IPR021233">
    <property type="entry name" value="DUF2783"/>
</dbReference>
<dbReference type="Pfam" id="PF10932">
    <property type="entry name" value="DUF2783"/>
    <property type="match status" value="1"/>
</dbReference>
<dbReference type="Proteomes" id="UP000529637">
    <property type="component" value="Unassembled WGS sequence"/>
</dbReference>
<comment type="caution">
    <text evidence="1">The sequence shown here is derived from an EMBL/GenBank/DDBJ whole genome shotgun (WGS) entry which is preliminary data.</text>
</comment>
<protein>
    <submittedName>
        <fullName evidence="1">DUF2783 domain-containing protein</fullName>
    </submittedName>
</protein>
<reference evidence="1 2" key="1">
    <citation type="submission" date="2020-06" db="EMBL/GenBank/DDBJ databases">
        <title>Schlegella sp. ID0723 isolated from air conditioner.</title>
        <authorList>
            <person name="Kim D.Y."/>
            <person name="Kim D.-U."/>
        </authorList>
    </citation>
    <scope>NUCLEOTIDE SEQUENCE [LARGE SCALE GENOMIC DNA]</scope>
    <source>
        <strain evidence="1 2">ID0723</strain>
    </source>
</reference>
<proteinExistence type="predicted"/>
<sequence>MKTQPNLQQPDAFYAAWVAAHEHLDPVRSADLNARLVLLLANQIGDHAVLLECIEAARTSADEVEPG</sequence>
<organism evidence="1 2">
    <name type="scientific">Piscinibacter koreensis</name>
    <dbReference type="NCBI Taxonomy" id="2742824"/>
    <lineage>
        <taxon>Bacteria</taxon>
        <taxon>Pseudomonadati</taxon>
        <taxon>Pseudomonadota</taxon>
        <taxon>Betaproteobacteria</taxon>
        <taxon>Burkholderiales</taxon>
        <taxon>Sphaerotilaceae</taxon>
        <taxon>Piscinibacter</taxon>
    </lineage>
</organism>
<name>A0A7Y6NL78_9BURK</name>